<keyword evidence="2" id="KW-1185">Reference proteome</keyword>
<sequence>MSSESTDHALRGCTMAIRIWKDVVRPDKLGEFLTISYTNWCDNIRGGVDFVRGGIVGRNVPLSFVGCYGSIVASIYWTKNICRGLISEGIVKVLVETDNEEVVDIIKHPSDTLDGCALVAEIFGMLSRDWVVQIGRRMEDDW</sequence>
<evidence type="ECO:0000313" key="1">
    <source>
        <dbReference type="EMBL" id="KAK8563578.1"/>
    </source>
</evidence>
<name>A0ABR2ENK3_9ROSI</name>
<comment type="caution">
    <text evidence="1">The sequence shown here is derived from an EMBL/GenBank/DDBJ whole genome shotgun (WGS) entry which is preliminary data.</text>
</comment>
<accession>A0ABR2ENK3</accession>
<dbReference type="EMBL" id="JBBPBM010000011">
    <property type="protein sequence ID" value="KAK8563578.1"/>
    <property type="molecule type" value="Genomic_DNA"/>
</dbReference>
<evidence type="ECO:0008006" key="3">
    <source>
        <dbReference type="Google" id="ProtNLM"/>
    </source>
</evidence>
<proteinExistence type="predicted"/>
<protein>
    <recommendedName>
        <fullName evidence="3">RNase H type-1 domain-containing protein</fullName>
    </recommendedName>
</protein>
<evidence type="ECO:0000313" key="2">
    <source>
        <dbReference type="Proteomes" id="UP001472677"/>
    </source>
</evidence>
<reference evidence="1 2" key="1">
    <citation type="journal article" date="2024" name="G3 (Bethesda)">
        <title>Genome assembly of Hibiscus sabdariffa L. provides insights into metabolisms of medicinal natural products.</title>
        <authorList>
            <person name="Kim T."/>
        </authorList>
    </citation>
    <scope>NUCLEOTIDE SEQUENCE [LARGE SCALE GENOMIC DNA]</scope>
    <source>
        <strain evidence="1">TK-2024</strain>
        <tissue evidence="1">Old leaves</tissue>
    </source>
</reference>
<dbReference type="Proteomes" id="UP001472677">
    <property type="component" value="Unassembled WGS sequence"/>
</dbReference>
<gene>
    <name evidence="1" type="ORF">V6N12_035724</name>
</gene>
<organism evidence="1 2">
    <name type="scientific">Hibiscus sabdariffa</name>
    <name type="common">roselle</name>
    <dbReference type="NCBI Taxonomy" id="183260"/>
    <lineage>
        <taxon>Eukaryota</taxon>
        <taxon>Viridiplantae</taxon>
        <taxon>Streptophyta</taxon>
        <taxon>Embryophyta</taxon>
        <taxon>Tracheophyta</taxon>
        <taxon>Spermatophyta</taxon>
        <taxon>Magnoliopsida</taxon>
        <taxon>eudicotyledons</taxon>
        <taxon>Gunneridae</taxon>
        <taxon>Pentapetalae</taxon>
        <taxon>rosids</taxon>
        <taxon>malvids</taxon>
        <taxon>Malvales</taxon>
        <taxon>Malvaceae</taxon>
        <taxon>Malvoideae</taxon>
        <taxon>Hibiscus</taxon>
    </lineage>
</organism>